<dbReference type="InParanoid" id="B9SUN6"/>
<evidence type="ECO:0008006" key="3">
    <source>
        <dbReference type="Google" id="ProtNLM"/>
    </source>
</evidence>
<dbReference type="Proteomes" id="UP000008311">
    <property type="component" value="Unassembled WGS sequence"/>
</dbReference>
<sequence length="151" mass="17579">MMNSSWCGSKGDGKGRINWLSWDKLCIRKEHGRLGFRNLQGFNLAMLAKATNYPRGEFLSANIGHNPSFTWRSIWSARVETPMLPFFRELKVHDLRIPGSKEWDIKMLQEIFNDRDVREISSILVEQGTVNDQLIWHFSIDGRYTVKSGYQ</sequence>
<reference evidence="2" key="1">
    <citation type="journal article" date="2010" name="Nat. Biotechnol.">
        <title>Draft genome sequence of the oilseed species Ricinus communis.</title>
        <authorList>
            <person name="Chan A.P."/>
            <person name="Crabtree J."/>
            <person name="Zhao Q."/>
            <person name="Lorenzi H."/>
            <person name="Orvis J."/>
            <person name="Puiu D."/>
            <person name="Melake-Berhan A."/>
            <person name="Jones K.M."/>
            <person name="Redman J."/>
            <person name="Chen G."/>
            <person name="Cahoon E.B."/>
            <person name="Gedil M."/>
            <person name="Stanke M."/>
            <person name="Haas B.J."/>
            <person name="Wortman J.R."/>
            <person name="Fraser-Liggett C.M."/>
            <person name="Ravel J."/>
            <person name="Rabinowicz P.D."/>
        </authorList>
    </citation>
    <scope>NUCLEOTIDE SEQUENCE [LARGE SCALE GENOMIC DNA]</scope>
    <source>
        <strain evidence="2">cv. Hale</strain>
    </source>
</reference>
<dbReference type="EMBL" id="EQ974150">
    <property type="protein sequence ID" value="EEF32671.1"/>
    <property type="molecule type" value="Genomic_DNA"/>
</dbReference>
<organism evidence="1 2">
    <name type="scientific">Ricinus communis</name>
    <name type="common">Castor bean</name>
    <dbReference type="NCBI Taxonomy" id="3988"/>
    <lineage>
        <taxon>Eukaryota</taxon>
        <taxon>Viridiplantae</taxon>
        <taxon>Streptophyta</taxon>
        <taxon>Embryophyta</taxon>
        <taxon>Tracheophyta</taxon>
        <taxon>Spermatophyta</taxon>
        <taxon>Magnoliopsida</taxon>
        <taxon>eudicotyledons</taxon>
        <taxon>Gunneridae</taxon>
        <taxon>Pentapetalae</taxon>
        <taxon>rosids</taxon>
        <taxon>fabids</taxon>
        <taxon>Malpighiales</taxon>
        <taxon>Euphorbiaceae</taxon>
        <taxon>Acalyphoideae</taxon>
        <taxon>Acalypheae</taxon>
        <taxon>Ricinus</taxon>
    </lineage>
</organism>
<evidence type="ECO:0000313" key="2">
    <source>
        <dbReference type="Proteomes" id="UP000008311"/>
    </source>
</evidence>
<accession>B9SUN6</accession>
<dbReference type="AlphaFoldDB" id="B9SUN6"/>
<protein>
    <recommendedName>
        <fullName evidence="3">Reverse transcriptase zinc-binding domain-containing protein</fullName>
    </recommendedName>
</protein>
<proteinExistence type="predicted"/>
<evidence type="ECO:0000313" key="1">
    <source>
        <dbReference type="EMBL" id="EEF32671.1"/>
    </source>
</evidence>
<dbReference type="eggNOG" id="KOG1075">
    <property type="taxonomic scope" value="Eukaryota"/>
</dbReference>
<name>B9SUN6_RICCO</name>
<keyword evidence="2" id="KW-1185">Reference proteome</keyword>
<gene>
    <name evidence="1" type="ORF">RCOM_0713650</name>
</gene>